<dbReference type="EMBL" id="LZEY01000023">
    <property type="protein sequence ID" value="OBU07787.1"/>
    <property type="molecule type" value="Genomic_DNA"/>
</dbReference>
<dbReference type="Proteomes" id="UP000092377">
    <property type="component" value="Unassembled WGS sequence"/>
</dbReference>
<dbReference type="AlphaFoldDB" id="A0A1B8HFE4"/>
<sequence>MKNQSLKEVVREMCSAAPGGREAMAGALGLSLTSFNNRFYEKNGCRFFDHHDLMMMQDVSGTVLYAEYVASESGMLLVERINPDDLDEPELFRLHSKVSAKQGELAIYMEKALEDGQVDSTEEKELMKLLDRLVATGRTFIYAFIKCHKKG</sequence>
<dbReference type="InterPro" id="IPR048188">
    <property type="entry name" value="YmfL-like"/>
</dbReference>
<evidence type="ECO:0000313" key="1">
    <source>
        <dbReference type="EMBL" id="OBU07787.1"/>
    </source>
</evidence>
<name>A0A1B8HFE4_9GAMM</name>
<dbReference type="Pfam" id="PF06892">
    <property type="entry name" value="Phage_CP76"/>
    <property type="match status" value="1"/>
</dbReference>
<evidence type="ECO:0000313" key="2">
    <source>
        <dbReference type="Proteomes" id="UP000092377"/>
    </source>
</evidence>
<dbReference type="InterPro" id="IPR009679">
    <property type="entry name" value="Phage_186_CII-like"/>
</dbReference>
<comment type="caution">
    <text evidence="1">The sequence shown here is derived from an EMBL/GenBank/DDBJ whole genome shotgun (WGS) entry which is preliminary data.</text>
</comment>
<protein>
    <submittedName>
        <fullName evidence="1">Uncharacterized protein</fullName>
    </submittedName>
</protein>
<keyword evidence="2" id="KW-1185">Reference proteome</keyword>
<organism evidence="1 2">
    <name type="scientific">Morganella psychrotolerans</name>
    <dbReference type="NCBI Taxonomy" id="368603"/>
    <lineage>
        <taxon>Bacteria</taxon>
        <taxon>Pseudomonadati</taxon>
        <taxon>Pseudomonadota</taxon>
        <taxon>Gammaproteobacteria</taxon>
        <taxon>Enterobacterales</taxon>
        <taxon>Morganellaceae</taxon>
        <taxon>Morganella</taxon>
    </lineage>
</organism>
<reference evidence="2" key="1">
    <citation type="submission" date="2016-06" db="EMBL/GenBank/DDBJ databases">
        <authorList>
            <person name="Butler K."/>
        </authorList>
    </citation>
    <scope>NUCLEOTIDE SEQUENCE [LARGE SCALE GENOMIC DNA]</scope>
    <source>
        <strain evidence="2">GCSL-Mp20</strain>
    </source>
</reference>
<dbReference type="OrthoDB" id="6956679at2"/>
<proteinExistence type="predicted"/>
<dbReference type="GO" id="GO:0003677">
    <property type="term" value="F:DNA binding"/>
    <property type="evidence" value="ECO:0007669"/>
    <property type="project" value="InterPro"/>
</dbReference>
<dbReference type="NCBIfam" id="NF041471">
    <property type="entry name" value="phage_reg_YmfL"/>
    <property type="match status" value="1"/>
</dbReference>
<accession>A0A1B8HFE4</accession>
<dbReference type="RefSeq" id="WP_067403060.1">
    <property type="nucleotide sequence ID" value="NZ_LZEY01000023.1"/>
</dbReference>
<gene>
    <name evidence="1" type="ORF">AYY18_06095</name>
</gene>